<protein>
    <submittedName>
        <fullName evidence="4">Septum formation family protein</fullName>
    </submittedName>
</protein>
<name>A0ABR7LWD5_9ACTN</name>
<gene>
    <name evidence="4" type="ORF">HKK74_26710</name>
</gene>
<evidence type="ECO:0000259" key="3">
    <source>
        <dbReference type="Pfam" id="PF13845"/>
    </source>
</evidence>
<feature type="transmembrane region" description="Helical" evidence="2">
    <location>
        <begin position="101"/>
        <end position="122"/>
    </location>
</feature>
<evidence type="ECO:0000313" key="4">
    <source>
        <dbReference type="EMBL" id="MBC6469061.1"/>
    </source>
</evidence>
<dbReference type="RefSeq" id="WP_187246103.1">
    <property type="nucleotide sequence ID" value="NZ_BAAAOK010000037.1"/>
</dbReference>
<evidence type="ECO:0000256" key="2">
    <source>
        <dbReference type="SAM" id="Phobius"/>
    </source>
</evidence>
<feature type="compositionally biased region" description="Basic and acidic residues" evidence="1">
    <location>
        <begin position="128"/>
        <end position="137"/>
    </location>
</feature>
<feature type="domain" description="Septum formation-related" evidence="3">
    <location>
        <begin position="221"/>
        <end position="359"/>
    </location>
</feature>
<keyword evidence="5" id="KW-1185">Reference proteome</keyword>
<evidence type="ECO:0000313" key="5">
    <source>
        <dbReference type="Proteomes" id="UP000805614"/>
    </source>
</evidence>
<dbReference type="EMBL" id="JABVEC010000023">
    <property type="protein sequence ID" value="MBC6469061.1"/>
    <property type="molecule type" value="Genomic_DNA"/>
</dbReference>
<sequence>MTQPPPTGEQPRWTPPDEPAPGHSDDPKYRAASSRPGDEPGSLATPPAPVAADTGEQPKKINGFAIAALAFGLIGGFMFSIILAIVALVQIRRNGDAGRGHAIMGLVAAAAWLVGGITFGIVELREEFRDSDKERSPSDTSARLSPRPGECFDLPADETSADIKIAPCGGPHDGQVILAFKLPNGSWPGAKEVDRQAFAGCEERMLATFKTRTPVENAEPYVLMPRRLGWLAGDRTVACALATDGKKLTAPIATGDPGRREWSELAVSDCFDHEESGNASVTVKIAPCTGPHTFQVTHKFNLPDGGWAGDSAVMRKAELGCTARQNAHFRKHPSPVPVDELYVYPEQEAWELGDREVVCYVTDGDGRKLRRSVMSR</sequence>
<organism evidence="4 5">
    <name type="scientific">Actinomadura alba</name>
    <dbReference type="NCBI Taxonomy" id="406431"/>
    <lineage>
        <taxon>Bacteria</taxon>
        <taxon>Bacillati</taxon>
        <taxon>Actinomycetota</taxon>
        <taxon>Actinomycetes</taxon>
        <taxon>Streptosporangiales</taxon>
        <taxon>Thermomonosporaceae</taxon>
        <taxon>Actinomadura</taxon>
    </lineage>
</organism>
<accession>A0ABR7LWD5</accession>
<feature type="compositionally biased region" description="Pro residues" evidence="1">
    <location>
        <begin position="1"/>
        <end position="19"/>
    </location>
</feature>
<keyword evidence="2" id="KW-1133">Transmembrane helix</keyword>
<comment type="caution">
    <text evidence="4">The sequence shown here is derived from an EMBL/GenBank/DDBJ whole genome shotgun (WGS) entry which is preliminary data.</text>
</comment>
<dbReference type="InterPro" id="IPR026004">
    <property type="entry name" value="Septum_form"/>
</dbReference>
<feature type="region of interest" description="Disordered" evidence="1">
    <location>
        <begin position="1"/>
        <end position="55"/>
    </location>
</feature>
<evidence type="ECO:0000256" key="1">
    <source>
        <dbReference type="SAM" id="MobiDB-lite"/>
    </source>
</evidence>
<keyword evidence="2" id="KW-0812">Transmembrane</keyword>
<proteinExistence type="predicted"/>
<dbReference type="Proteomes" id="UP000805614">
    <property type="component" value="Unassembled WGS sequence"/>
</dbReference>
<keyword evidence="2" id="KW-0472">Membrane</keyword>
<feature type="transmembrane region" description="Helical" evidence="2">
    <location>
        <begin position="64"/>
        <end position="89"/>
    </location>
</feature>
<feature type="region of interest" description="Disordered" evidence="1">
    <location>
        <begin position="128"/>
        <end position="150"/>
    </location>
</feature>
<dbReference type="Pfam" id="PF13845">
    <property type="entry name" value="Septum_form"/>
    <property type="match status" value="1"/>
</dbReference>
<reference evidence="4 5" key="1">
    <citation type="submission" date="2020-06" db="EMBL/GenBank/DDBJ databases">
        <title>Actinomadura xiongansis sp. nov., isolated from soil of Baiyangdian.</title>
        <authorList>
            <person name="Zhang X."/>
        </authorList>
    </citation>
    <scope>NUCLEOTIDE SEQUENCE [LARGE SCALE GENOMIC DNA]</scope>
    <source>
        <strain evidence="4 5">HBUM206468</strain>
    </source>
</reference>